<protein>
    <submittedName>
        <fullName evidence="2">Uncharacterized protein</fullName>
    </submittedName>
</protein>
<dbReference type="EMBL" id="ML170172">
    <property type="protein sequence ID" value="TDL22951.1"/>
    <property type="molecule type" value="Genomic_DNA"/>
</dbReference>
<keyword evidence="3" id="KW-1185">Reference proteome</keyword>
<dbReference type="Proteomes" id="UP000294933">
    <property type="component" value="Unassembled WGS sequence"/>
</dbReference>
<dbReference type="AlphaFoldDB" id="A0A4Y7Q6J7"/>
<evidence type="ECO:0000313" key="3">
    <source>
        <dbReference type="Proteomes" id="UP000294933"/>
    </source>
</evidence>
<dbReference type="VEuPathDB" id="FungiDB:BD410DRAFT_803004"/>
<evidence type="ECO:0000256" key="1">
    <source>
        <dbReference type="SAM" id="MobiDB-lite"/>
    </source>
</evidence>
<feature type="compositionally biased region" description="Polar residues" evidence="1">
    <location>
        <begin position="102"/>
        <end position="114"/>
    </location>
</feature>
<proteinExistence type="predicted"/>
<dbReference type="OrthoDB" id="2651985at2759"/>
<feature type="region of interest" description="Disordered" evidence="1">
    <location>
        <begin position="96"/>
        <end position="119"/>
    </location>
</feature>
<sequence length="230" mass="25452">MKTVFCQPTTWKSPQYSSTHSSSLRLRLLERKPPRYENSYYGPLNGLLSFTLGSKFVVKPQAVLRPNIPKESSTHLPAGVQRQPGTSRVSTRIAAFGPGTPATPTGHSPQSSVDSIGGSVLSRKEGGAEIDLRFPDLMTVLPTADGKSDVIQNVMEVKLNDYNFEKYKKQLFEYMDIIDGKLKSRNFTAFLVAGPITYWWRLGGDDPDSGSCETGSEEMIRLIIYSTLPV</sequence>
<reference evidence="2 3" key="1">
    <citation type="submission" date="2018-06" db="EMBL/GenBank/DDBJ databases">
        <title>A transcriptomic atlas of mushroom development highlights an independent origin of complex multicellularity.</title>
        <authorList>
            <consortium name="DOE Joint Genome Institute"/>
            <person name="Krizsan K."/>
            <person name="Almasi E."/>
            <person name="Merenyi Z."/>
            <person name="Sahu N."/>
            <person name="Viragh M."/>
            <person name="Koszo T."/>
            <person name="Mondo S."/>
            <person name="Kiss B."/>
            <person name="Balint B."/>
            <person name="Kues U."/>
            <person name="Barry K."/>
            <person name="Hegedus J.C."/>
            <person name="Henrissat B."/>
            <person name="Johnson J."/>
            <person name="Lipzen A."/>
            <person name="Ohm R."/>
            <person name="Nagy I."/>
            <person name="Pangilinan J."/>
            <person name="Yan J."/>
            <person name="Xiong Y."/>
            <person name="Grigoriev I.V."/>
            <person name="Hibbett D.S."/>
            <person name="Nagy L.G."/>
        </authorList>
    </citation>
    <scope>NUCLEOTIDE SEQUENCE [LARGE SCALE GENOMIC DNA]</scope>
    <source>
        <strain evidence="2 3">SZMC22713</strain>
    </source>
</reference>
<accession>A0A4Y7Q6J7</accession>
<gene>
    <name evidence="2" type="ORF">BD410DRAFT_803004</name>
</gene>
<evidence type="ECO:0000313" key="2">
    <source>
        <dbReference type="EMBL" id="TDL22951.1"/>
    </source>
</evidence>
<name>A0A4Y7Q6J7_9AGAM</name>
<organism evidence="2 3">
    <name type="scientific">Rickenella mellea</name>
    <dbReference type="NCBI Taxonomy" id="50990"/>
    <lineage>
        <taxon>Eukaryota</taxon>
        <taxon>Fungi</taxon>
        <taxon>Dikarya</taxon>
        <taxon>Basidiomycota</taxon>
        <taxon>Agaricomycotina</taxon>
        <taxon>Agaricomycetes</taxon>
        <taxon>Hymenochaetales</taxon>
        <taxon>Rickenellaceae</taxon>
        <taxon>Rickenella</taxon>
    </lineage>
</organism>